<dbReference type="Proteomes" id="UP000007129">
    <property type="component" value="Unassembled WGS sequence"/>
</dbReference>
<dbReference type="Pfam" id="PF00501">
    <property type="entry name" value="AMP-binding"/>
    <property type="match status" value="4"/>
</dbReference>
<feature type="region of interest" description="Disordered" evidence="4">
    <location>
        <begin position="1"/>
        <end position="32"/>
    </location>
</feature>
<proteinExistence type="predicted"/>
<organism evidence="6 7">
    <name type="scientific">Macrophomina phaseolina (strain MS6)</name>
    <name type="common">Charcoal rot fungus</name>
    <dbReference type="NCBI Taxonomy" id="1126212"/>
    <lineage>
        <taxon>Eukaryota</taxon>
        <taxon>Fungi</taxon>
        <taxon>Dikarya</taxon>
        <taxon>Ascomycota</taxon>
        <taxon>Pezizomycotina</taxon>
        <taxon>Dothideomycetes</taxon>
        <taxon>Dothideomycetes incertae sedis</taxon>
        <taxon>Botryosphaeriales</taxon>
        <taxon>Botryosphaeriaceae</taxon>
        <taxon>Macrophomina</taxon>
    </lineage>
</organism>
<dbReference type="SUPFAM" id="SSF52777">
    <property type="entry name" value="CoA-dependent acyltransferases"/>
    <property type="match status" value="8"/>
</dbReference>
<dbReference type="CDD" id="cd05918">
    <property type="entry name" value="A_NRPS_SidN3_like"/>
    <property type="match status" value="4"/>
</dbReference>
<evidence type="ECO:0000313" key="6">
    <source>
        <dbReference type="EMBL" id="EKG10414.1"/>
    </source>
</evidence>
<dbReference type="GO" id="GO:0043041">
    <property type="term" value="P:amino acid activation for nonribosomal peptide biosynthetic process"/>
    <property type="evidence" value="ECO:0007669"/>
    <property type="project" value="TreeGrafter"/>
</dbReference>
<evidence type="ECO:0000259" key="5">
    <source>
        <dbReference type="PROSITE" id="PS50075"/>
    </source>
</evidence>
<dbReference type="FunFam" id="3.40.50.12780:FF:000014">
    <property type="entry name" value="Nonribosomal peptide synthetase 1"/>
    <property type="match status" value="1"/>
</dbReference>
<dbReference type="eggNOG" id="KOG1178">
    <property type="taxonomic scope" value="Eukaryota"/>
</dbReference>
<dbReference type="PANTHER" id="PTHR45527">
    <property type="entry name" value="NONRIBOSOMAL PEPTIDE SYNTHETASE"/>
    <property type="match status" value="1"/>
</dbReference>
<evidence type="ECO:0000256" key="3">
    <source>
        <dbReference type="ARBA" id="ARBA00022598"/>
    </source>
</evidence>
<sequence>MQSLSMEGRNSHTVNDNGSHINGNHQNGRNLATEPTISEEPKAVEECVHHAFEAQARENPRAPAVDAWDGNLCYAELDILASTLAHHLLELGAGPECVVGLMFDKSMWAVVAMVAVMKAGSACVNLAPGLPARRLQSIMRKSKAIIVVSSPTHNSSARILSSNTVSVDAQFLSKLPRKTASLPLVAPRNPAYILFTSGSSGEPKGIVIEHGSLRSSSQAHGRQWHIGPGTRVFQFAAFTFDVSVADIFTSLSRGACVCVPSERGRIEDLAGAIRHFKANWTFLTPSVASTILPSAVPGLETLVLGGEPATRQLLRDWADHVELIVCYGPAECSVYCSGTAPAHREQDPLNIGFPVGCKIFIVDPDNHNILMPPGLTGEIVVQGRIVARGYLNQADVTDGPFLDEIPWAGSWKARLYKTGDLGRINSDGSINIEGRKDMQVKIRGQRVELGEIEHHLKNIFLSSNHIIAHSPAQSRPGNVHHDLAAFVVGPETCRMSEDDGAWTDRVEHARDSLRGILPSYMIPTLFIPLRAAPLTGNGKIDRTQLQKLYDKYIVAAALRTTGTSSATENTEEKLLCMLWSEVLHVPSQNIGPKDSFLHLGGDSIKAMLLISRARDAGFNLSFRAALGSLNLSTMAKELRYSGATEVSHVPKPFSLVQSADCQSMISTCAALCGLEPGLVADIYPATPLQEGLMALSQKKHDQYVSRYVFKIPPDMSPDRIISAWNDVYEGLDILRTRLVYFSGHKRTLQVIVSERVERRSDEYPEDPLGLGGEAAYGKPLSRLAILNGRSQGDRHIVWSVHHSLIDAISVGLIFDLVAARYRALASPFLVPFRMFVAFVSSLDEQASCSWWKEYLADASAPDWPPTARNESQVETISHSFTFESPRNRDFTIATRLRAAWAFLISSYSGSYDVVFGSTNSGRSLAMPGILAVAGPTIVTVPFRVTFSEDQTLRALLQSVQDHASLMSSHEHLGLQKIKTLDASTRSASNFRSLLVVQPRQDQSTLAKVTPVVVASDPVVGSYPLTLECKENATCIEMVLNFQSDSVQKAKAGRILQQMADIAQRFMTESVESLVFNNHVRLPQAFGNCPPESLHSQDYLKTCIQDEFRNMAAKQPSAPSVVGWDAEWDYAALDELSTAAAYALHELDVAHGSVVPICSTKSSWVIVSMLAVLKVGAAFLPLDPSNPPERLKRIVKRVGAKVVISSTDSAPTFSGIVQQVLELTEISSGVSANHNHGLPKSDPAALAYLIFTSGSTGEPKGVEVEHRAFCTGALRRAPLINRNGNSRVFQFSSYGFDTSIEDILTTLITGGCVCVPSERDRRDNFAGAFKQLGANCADITPSLAHVLKPEELPGLETLILGGEFMGASLVRKWANGKVKLINTYGPTECAIVASVTEPLRSGGDANTIGRLPCGRAWVVSPSNHNRLLPKGAVGELLVEGPLLARGYHQDAEQTRLAFVTGVTWASPEQRFYKTGDLVMVMEDDSLVFIGRKDSQVKIRGQRVELAEVETHVGAASGAENVVVEFLSVHNRERSLVAFLVFEGFNTEAETIPMTPELHSRFQNCQQRLQGEVPSYMIPSALIPVTSIPLTRSGKVDHRFLKRMVKSFSQEQLLQYRLAERKHGLSLVDSSHVLLGGIWANVLEIDPDCLRTNLDFFKAGGDSLSAIQLAASLHEAGFQLSVSDIFRHARLSDMASRLKVRSRVDDSRTLEPPPFSLLPVGFSVQDFLAKRDVDFREEEVEDIYPCTPTQEALMALSAKQPRAYVARFSSYLQDHTDADRLKRAWEQVIHHYPILRTRILLDLEIGAVQVVLKSAAQTKSAFESPPDIIKYGNPLFYVQFSQDIGRDVITVTIHHAVFDAHSLAIIHKELLQAYRTGKSPAPHSSIPRFIASLQSKDDEAQLAYWQKELEGGPSTDFYITERTNRGARREEVATNRVHLDDSLLSHVSSSRYTMALLLRAAWALTIATFTNSDDVLFGVTLSGRSAACGGMQDLIAPTMTTIPLRVRINKRQSVLEFLETLRAQAADMIPFEHTGLHKIQRHISKRVEIRNILVVQHDLHDTVYENALLAGPAEGPQSGDATSANYYTEDLVLECTVLKEEIDLRATFDSSKVDKQQLAHMLASFSHLFKQLCCVDESLTLSCLRPCDQDSFEHIVHWNTTTRGRSQEQASIHELVSENAKTDPYRDAIVSWDGSITFQELEKHANNLAQHISRLDITSRDVTVIPVVFGKSMYAIIAMLAIMKAGHAYTALDTSNPTQRLKNMAQQIRARLCLASAEYSKTLEGTVDRVVVVDADLLSLLQSREVNSAPPTPVGGLVSPEAPAIIVFTSGSTGRPKPIVLLHKAVTSCAKAYGPSMDFGPQTRVLSNAAYAFDIHACEIFITLIHGGTLFLTNRDRSSLVEVINDWSINWLFSTPSAMEILPGPDAIPSVKTLMMIGEAPSRTVYSKWVRAGLHIINAYGPAENTLFSTMTTVETTHQDPALIGRPRNTAAWVVDPDDYQRICPIGAVGELMLQGEQLAGGYLHEPHKTAVAFVEAPKCVDELASIWRTMCYKTGDLCQFNTDGTLRIIGRTDSQVKLRGQRLETAEVEYHLRKLIDAELAVDCLNFPSGRQSLAAFIVTKNSRTQPSSGLITTGTKEFKKQCHYAATALVDHLPPFMIPSLFIPIRAMPRTASDKLDRKLLRATVLQLPEDTAMGFAIQGTEPLKQPTTEDERILQGLRAKVLGMERQKIGVESGFEALGGDSITAIKLAVAVRENCYNKTLSVVDILRFPRLSQMASRLTEVRRLAEPALKPFDLLGQADTWRLLDWVKAEHGFEMHDAYPCTPLQEGFMRATAQNCHAYVSHQVFSLAKGVDVRKLRLVWEDIISRHDILRSTIITTHSGDMLQAVRPIAEESQLVDALSLSSYLQETKAHAVRYGSPLFRVGFVEGLERKIVVTAHHAVFDAWYLSKLLAEVHAVYHERECQAAKPVPFVRFVQHIQNSQGGNSQLFWQANLEGQTTSQVFSAPEASQRPRLESSISRCFKLQGTYPGNMLSTIVRAAWALVLSLYSESSDITFGLILNGRSGADGLTDFDAVAGPTVTTVPFRVRVDQRQTTGSYLDAVKKSGIDILPHQFYRLKSAGGEGADAVAAINFDNILDVVIAADDEPQSILTPDKSIKLSQQSSYYMTPLVVLSTIRQGGDISLDLTYDSNTIAAEKATQISSQLELLISQLASLPHNTLLGDLRLLTEPEKALIKSWNAWDPEKSAARHCIHDLVERTSSRQPDVFAVEAWDGSMTYRQLDEITSRLAQRLLELGVTSQSRIPLCFDKSLWTTVAMLACLKTGAAYVPLDPSHPTRRLHTIVKFVGGNVMMAGKTQVQRFAGGLQHVILLDSAFMDSTPELPTPFQTLGRPEDTAIVVFTSGSTGLPKGVELSHTSFCTLAAEVGDPMDFTKIKNLRVLQFASYAFDVSNAETFLTLIYGGTLCIIPDEEKQNDLAGAINRLNINWLYLTPTATTLLEPSQAPRLQTLILGGEAGNRDIITKWSPHLHLVNSFGPAEGGIWPSMSHLAPGSSPQNIGRSAGTRLWIVYPDNHEQLMGPVGAVGELLLEGPMLATGYLHEPAKTAAVFLAPPRWAASFGAKGTFYKTGDLCYYNADGSLSYVGRKDGQVKLRGQRLDLGDVEHAVNELLQQPMGVAAEIVHFADRTDPVLAAFLCSETLFAAENPGSQEALTRLSEITGDLQSQLQLRLPAYMMPSVFIPLRNMPLTMSGKRDRKALKHLASGMAFADLASRGAQLRKQVTTEMELKVRGVWAAVLNISPEEIYASDNFLKLGGNSIHVMKVVALLKAADVNITVAEVFRSADLSDMAKRCRAVRKTPKSGHENPSRRPVTSIPKAYPDLMKRLHKKLGITEDDVEDIVAAGDFQSHCVYFGSLKSRGTANYLSFTFPAGINTTRVQFAYEVLVAKYPMLRTMFVTYRQEVLQVTVKSWKVEIERLTDVESGALCRDEWIAKDKAKSSALDKPLVRGAIIECQDGSAIFVCQQSHARNDAWSDQLFCRDLAAAYEGRVLPSRPTFVQVIRHTEGLDAAQTETYWRTLLKDSSITHVVAHRSPSYDNIVNVTLERTVPDCDASRVGITTATALKAAWALVLAEYAQTRDVVFGHLTSGRGQAFAGIEDVFGPCLNIVPVRVPISSQRTVVDLLRYVQEQQVAGLEHEWMGERAIVRRCTDWPRRTRFSSVVQYQNINEVREVKMDGGSSWDVQLHAVDYDSADIWILAWPEERDGKGESVKATLCFSERLVSRKLAERMLRRLCDVLHFISNGDNQQLPIPLLDGVGQQLPLPGPPANTVSYLPADGEPMPSQCLLERMQDVVIKAWAPLLEDDGAPQLHADRIKTAYYDLTCSPWVATQLAMEYESLGFSVAVEEMITYPTMEGQAFLLARRVLG</sequence>
<dbReference type="HOGENOM" id="CLU_000022_60_0_1"/>
<keyword evidence="2" id="KW-0597">Phosphoprotein</keyword>
<feature type="domain" description="Carrier" evidence="5">
    <location>
        <begin position="1627"/>
        <end position="1700"/>
    </location>
</feature>
<feature type="domain" description="Carrier" evidence="5">
    <location>
        <begin position="3780"/>
        <end position="3856"/>
    </location>
</feature>
<dbReference type="GO" id="GO:0016874">
    <property type="term" value="F:ligase activity"/>
    <property type="evidence" value="ECO:0007669"/>
    <property type="project" value="UniProtKB-KW"/>
</dbReference>
<dbReference type="SMART" id="SM00823">
    <property type="entry name" value="PKS_PP"/>
    <property type="match status" value="3"/>
</dbReference>
<dbReference type="OrthoDB" id="416786at2759"/>
<dbReference type="CDD" id="cd19545">
    <property type="entry name" value="FUM14_C_NRPS-like"/>
    <property type="match status" value="3"/>
</dbReference>
<accession>K2RJU6</accession>
<dbReference type="InterPro" id="IPR020806">
    <property type="entry name" value="PKS_PP-bd"/>
</dbReference>
<dbReference type="PANTHER" id="PTHR45527:SF16">
    <property type="entry name" value="NONRIBOSOMAL PEPTIDE SYNTHASE ATNA-RELATED"/>
    <property type="match status" value="1"/>
</dbReference>
<dbReference type="InterPro" id="IPR020845">
    <property type="entry name" value="AMP-binding_CS"/>
</dbReference>
<dbReference type="STRING" id="1126212.K2RJU6"/>
<dbReference type="GO" id="GO:0044550">
    <property type="term" value="P:secondary metabolite biosynthetic process"/>
    <property type="evidence" value="ECO:0007669"/>
    <property type="project" value="TreeGrafter"/>
</dbReference>
<dbReference type="SUPFAM" id="SSF47336">
    <property type="entry name" value="ACP-like"/>
    <property type="match status" value="4"/>
</dbReference>
<dbReference type="InterPro" id="IPR001242">
    <property type="entry name" value="Condensation_dom"/>
</dbReference>
<dbReference type="Gene3D" id="1.10.1200.10">
    <property type="entry name" value="ACP-like"/>
    <property type="match status" value="4"/>
</dbReference>
<evidence type="ECO:0000256" key="1">
    <source>
        <dbReference type="ARBA" id="ARBA00022450"/>
    </source>
</evidence>
<dbReference type="PROSITE" id="PS00455">
    <property type="entry name" value="AMP_BINDING"/>
    <property type="match status" value="4"/>
</dbReference>
<dbReference type="eggNOG" id="KOG1176">
    <property type="taxonomic scope" value="Eukaryota"/>
</dbReference>
<dbReference type="InParanoid" id="K2RJU6"/>
<dbReference type="InterPro" id="IPR010071">
    <property type="entry name" value="AA_adenyl_dom"/>
</dbReference>
<dbReference type="InterPro" id="IPR006162">
    <property type="entry name" value="Ppantetheine_attach_site"/>
</dbReference>
<dbReference type="PROSITE" id="PS50075">
    <property type="entry name" value="CARRIER"/>
    <property type="match status" value="4"/>
</dbReference>
<dbReference type="Gene3D" id="3.30.559.30">
    <property type="entry name" value="Nonribosomal peptide synthetase, condensation domain"/>
    <property type="match status" value="4"/>
</dbReference>
<dbReference type="FunFam" id="3.30.300.30:FF:000015">
    <property type="entry name" value="Nonribosomal peptide synthase SidD"/>
    <property type="match status" value="4"/>
</dbReference>
<dbReference type="NCBIfam" id="NF003417">
    <property type="entry name" value="PRK04813.1"/>
    <property type="match status" value="4"/>
</dbReference>
<dbReference type="Pfam" id="PF00550">
    <property type="entry name" value="PP-binding"/>
    <property type="match status" value="4"/>
</dbReference>
<dbReference type="Gene3D" id="3.30.559.10">
    <property type="entry name" value="Chloramphenicol acetyltransferase-like domain"/>
    <property type="match status" value="4"/>
</dbReference>
<feature type="compositionally biased region" description="Polar residues" evidence="4">
    <location>
        <begin position="11"/>
        <end position="32"/>
    </location>
</feature>
<feature type="domain" description="Carrier" evidence="5">
    <location>
        <begin position="2706"/>
        <end position="2784"/>
    </location>
</feature>
<dbReference type="GO" id="GO:0031177">
    <property type="term" value="F:phosphopantetheine binding"/>
    <property type="evidence" value="ECO:0007669"/>
    <property type="project" value="InterPro"/>
</dbReference>
<reference evidence="6 7" key="1">
    <citation type="journal article" date="2012" name="BMC Genomics">
        <title>Tools to kill: Genome of one of the most destructive plant pathogenic fungi Macrophomina phaseolina.</title>
        <authorList>
            <person name="Islam M.S."/>
            <person name="Haque M.S."/>
            <person name="Islam M.M."/>
            <person name="Emdad E.M."/>
            <person name="Halim A."/>
            <person name="Hossen Q.M.M."/>
            <person name="Hossain M.Z."/>
            <person name="Ahmed B."/>
            <person name="Rahim S."/>
            <person name="Rahman M.S."/>
            <person name="Alam M.M."/>
            <person name="Hou S."/>
            <person name="Wan X."/>
            <person name="Saito J.A."/>
            <person name="Alam M."/>
        </authorList>
    </citation>
    <scope>NUCLEOTIDE SEQUENCE [LARGE SCALE GENOMIC DNA]</scope>
    <source>
        <strain evidence="6 7">MS6</strain>
    </source>
</reference>
<comment type="caution">
    <text evidence="6">The sequence shown here is derived from an EMBL/GenBank/DDBJ whole genome shotgun (WGS) entry which is preliminary data.</text>
</comment>
<dbReference type="NCBIfam" id="TIGR01733">
    <property type="entry name" value="AA-adenyl-dom"/>
    <property type="match status" value="3"/>
</dbReference>
<dbReference type="InterPro" id="IPR009081">
    <property type="entry name" value="PP-bd_ACP"/>
</dbReference>
<gene>
    <name evidence="6" type="ORF">MPH_12513</name>
</gene>
<dbReference type="Gene3D" id="3.30.300.30">
    <property type="match status" value="4"/>
</dbReference>
<feature type="domain" description="Carrier" evidence="5">
    <location>
        <begin position="566"/>
        <end position="645"/>
    </location>
</feature>
<keyword evidence="1" id="KW-0596">Phosphopantetheine</keyword>
<feature type="region of interest" description="Disordered" evidence="4">
    <location>
        <begin position="3854"/>
        <end position="3873"/>
    </location>
</feature>
<name>K2RJU6_MACPH</name>
<dbReference type="InterPro" id="IPR042099">
    <property type="entry name" value="ANL_N_sf"/>
</dbReference>
<dbReference type="SUPFAM" id="SSF56801">
    <property type="entry name" value="Acetyl-CoA synthetase-like"/>
    <property type="match status" value="4"/>
</dbReference>
<dbReference type="VEuPathDB" id="FungiDB:MPH_12513"/>
<dbReference type="PROSITE" id="PS00012">
    <property type="entry name" value="PHOSPHOPANTETHEINE"/>
    <property type="match status" value="4"/>
</dbReference>
<dbReference type="InterPro" id="IPR045851">
    <property type="entry name" value="AMP-bd_C_sf"/>
</dbReference>
<dbReference type="InterPro" id="IPR023213">
    <property type="entry name" value="CAT-like_dom_sf"/>
</dbReference>
<evidence type="ECO:0000313" key="7">
    <source>
        <dbReference type="Proteomes" id="UP000007129"/>
    </source>
</evidence>
<dbReference type="Pfam" id="PF00668">
    <property type="entry name" value="Condensation"/>
    <property type="match status" value="4"/>
</dbReference>
<dbReference type="GO" id="GO:0005737">
    <property type="term" value="C:cytoplasm"/>
    <property type="evidence" value="ECO:0007669"/>
    <property type="project" value="TreeGrafter"/>
</dbReference>
<dbReference type="InterPro" id="IPR036736">
    <property type="entry name" value="ACP-like_sf"/>
</dbReference>
<dbReference type="InterPro" id="IPR000873">
    <property type="entry name" value="AMP-dep_synth/lig_dom"/>
</dbReference>
<dbReference type="Gene3D" id="3.40.50.12780">
    <property type="entry name" value="N-terminal domain of ligase-like"/>
    <property type="match status" value="4"/>
</dbReference>
<dbReference type="CDD" id="cd19542">
    <property type="entry name" value="CT_NRPS-like"/>
    <property type="match status" value="1"/>
</dbReference>
<dbReference type="EMBL" id="AHHD01000518">
    <property type="protein sequence ID" value="EKG10414.1"/>
    <property type="molecule type" value="Genomic_DNA"/>
</dbReference>
<evidence type="ECO:0000256" key="2">
    <source>
        <dbReference type="ARBA" id="ARBA00022553"/>
    </source>
</evidence>
<keyword evidence="3 6" id="KW-0436">Ligase</keyword>
<protein>
    <submittedName>
        <fullName evidence="6">AMP-dependent synthetase/ligase</fullName>
    </submittedName>
</protein>
<evidence type="ECO:0000256" key="4">
    <source>
        <dbReference type="SAM" id="MobiDB-lite"/>
    </source>
</evidence>